<dbReference type="PANTHER" id="PTHR32071">
    <property type="entry name" value="TRANSCRIPTIONAL REGULATORY PROTEIN"/>
    <property type="match status" value="1"/>
</dbReference>
<evidence type="ECO:0000256" key="6">
    <source>
        <dbReference type="PROSITE-ProRule" id="PRU00169"/>
    </source>
</evidence>
<keyword evidence="4" id="KW-0238">DNA-binding</keyword>
<dbReference type="SMART" id="SM00448">
    <property type="entry name" value="REC"/>
    <property type="match status" value="1"/>
</dbReference>
<keyword evidence="5" id="KW-0804">Transcription</keyword>
<proteinExistence type="predicted"/>
<evidence type="ECO:0000256" key="1">
    <source>
        <dbReference type="ARBA" id="ARBA00022741"/>
    </source>
</evidence>
<dbReference type="Gene3D" id="3.40.50.300">
    <property type="entry name" value="P-loop containing nucleotide triphosphate hydrolases"/>
    <property type="match status" value="1"/>
</dbReference>
<dbReference type="InterPro" id="IPR025662">
    <property type="entry name" value="Sigma_54_int_dom_ATP-bd_1"/>
</dbReference>
<dbReference type="Proteomes" id="UP000516360">
    <property type="component" value="Chromosome"/>
</dbReference>
<feature type="coiled-coil region" evidence="7">
    <location>
        <begin position="111"/>
        <end position="151"/>
    </location>
</feature>
<dbReference type="InterPro" id="IPR003593">
    <property type="entry name" value="AAA+_ATPase"/>
</dbReference>
<keyword evidence="2" id="KW-0067">ATP-binding</keyword>
<name>A0A7G1GZ82_9BACT</name>
<dbReference type="Pfam" id="PF25601">
    <property type="entry name" value="AAA_lid_14"/>
    <property type="match status" value="1"/>
</dbReference>
<dbReference type="EMBL" id="AP022873">
    <property type="protein sequence ID" value="BCB95694.1"/>
    <property type="molecule type" value="Genomic_DNA"/>
</dbReference>
<dbReference type="SUPFAM" id="SSF46689">
    <property type="entry name" value="Homeodomain-like"/>
    <property type="match status" value="1"/>
</dbReference>
<reference evidence="10 11" key="1">
    <citation type="submission" date="2020-03" db="EMBL/GenBank/DDBJ databases">
        <title>Complete genome sequences of two sulfur-disproportionating bacterial strains T55J and Mzg5.</title>
        <authorList>
            <person name="Umezawa K."/>
            <person name="Kojima H."/>
            <person name="Kato Y."/>
            <person name="Fukui M."/>
        </authorList>
    </citation>
    <scope>NUCLEOTIDE SEQUENCE [LARGE SCALE GENOMIC DNA]</scope>
    <source>
        <strain evidence="10 11">T55J</strain>
    </source>
</reference>
<dbReference type="PROSITE" id="PS50045">
    <property type="entry name" value="SIGMA54_INTERACT_4"/>
    <property type="match status" value="1"/>
</dbReference>
<dbReference type="InterPro" id="IPR009057">
    <property type="entry name" value="Homeodomain-like_sf"/>
</dbReference>
<dbReference type="GO" id="GO:0005524">
    <property type="term" value="F:ATP binding"/>
    <property type="evidence" value="ECO:0007669"/>
    <property type="project" value="UniProtKB-KW"/>
</dbReference>
<organism evidence="10 11">
    <name type="scientific">Dissulfurispira thermophila</name>
    <dbReference type="NCBI Taxonomy" id="2715679"/>
    <lineage>
        <taxon>Bacteria</taxon>
        <taxon>Pseudomonadati</taxon>
        <taxon>Nitrospirota</taxon>
        <taxon>Thermodesulfovibrionia</taxon>
        <taxon>Thermodesulfovibrionales</taxon>
        <taxon>Dissulfurispiraceae</taxon>
        <taxon>Dissulfurispira</taxon>
    </lineage>
</organism>
<dbReference type="PROSITE" id="PS00688">
    <property type="entry name" value="SIGMA54_INTERACT_3"/>
    <property type="match status" value="1"/>
</dbReference>
<dbReference type="SMART" id="SM00382">
    <property type="entry name" value="AAA"/>
    <property type="match status" value="1"/>
</dbReference>
<dbReference type="Gene3D" id="3.40.50.2300">
    <property type="match status" value="1"/>
</dbReference>
<protein>
    <submittedName>
        <fullName evidence="10">Sigma-54-dependent Fis family transcriptional regulator</fullName>
    </submittedName>
</protein>
<evidence type="ECO:0000256" key="3">
    <source>
        <dbReference type="ARBA" id="ARBA00023015"/>
    </source>
</evidence>
<evidence type="ECO:0000256" key="5">
    <source>
        <dbReference type="ARBA" id="ARBA00023163"/>
    </source>
</evidence>
<dbReference type="Gene3D" id="1.10.10.60">
    <property type="entry name" value="Homeodomain-like"/>
    <property type="match status" value="1"/>
</dbReference>
<dbReference type="PANTHER" id="PTHR32071:SF119">
    <property type="entry name" value="SIGMA L-DEPENDENT TRANSCRIPTIONAL REGULATOR YPLP-RELATED"/>
    <property type="match status" value="1"/>
</dbReference>
<evidence type="ECO:0000259" key="8">
    <source>
        <dbReference type="PROSITE" id="PS50045"/>
    </source>
</evidence>
<dbReference type="InterPro" id="IPR025944">
    <property type="entry name" value="Sigma_54_int_dom_CS"/>
</dbReference>
<evidence type="ECO:0000313" key="11">
    <source>
        <dbReference type="Proteomes" id="UP000516360"/>
    </source>
</evidence>
<dbReference type="InterPro" id="IPR058031">
    <property type="entry name" value="AAA_lid_NorR"/>
</dbReference>
<dbReference type="PROSITE" id="PS00675">
    <property type="entry name" value="SIGMA54_INTERACT_1"/>
    <property type="match status" value="1"/>
</dbReference>
<dbReference type="CDD" id="cd00009">
    <property type="entry name" value="AAA"/>
    <property type="match status" value="1"/>
</dbReference>
<evidence type="ECO:0000256" key="7">
    <source>
        <dbReference type="SAM" id="Coils"/>
    </source>
</evidence>
<keyword evidence="11" id="KW-1185">Reference proteome</keyword>
<dbReference type="GO" id="GO:0006355">
    <property type="term" value="P:regulation of DNA-templated transcription"/>
    <property type="evidence" value="ECO:0007669"/>
    <property type="project" value="InterPro"/>
</dbReference>
<accession>A0A7G1GZ82</accession>
<keyword evidence="6" id="KW-0597">Phosphoprotein</keyword>
<sequence length="461" mass="52511">MTMLNHAKILIVDDEKIALKNLEHVMKKEGYEVVGTQSGQNALKLLDEQTFDVVLTDLRMEKVDGMQILKRCHELYPDTEVIMITGYATLQSAVDAMKHGAFYYIAKSFKLDEVRKVVKEAIEKVRLKKENAHLREQIEKYQGKVKIITQDANMQRLLDTARQIAPTDCNVLISGESGTGKELLARYIHFNSNRSERPFFAINCGAFTEELLSNELFGHEKGAFTGATTIKNGLIEMASEGTLFLDEITEMPPSMQVKLLRVIQEREVLRLGATKPIKVNVRFIAATNRDIQDAIKNGQFRQDLYFRLNVVSLYIPPLSERKDDIPLLSHYFLKKYTAIMKKDVTDISRDVIALLMNYDFPGNVRELENIIERGVALCTGNVIEIAHLPEDLRELNIRTFRKKDGKIPSLEDQEMAYIKWVLNEVGGNKTIAAQILGIDRVSLWRKLKKYGLENSSSQQSV</sequence>
<evidence type="ECO:0000313" key="10">
    <source>
        <dbReference type="EMBL" id="BCB95694.1"/>
    </source>
</evidence>
<dbReference type="PRINTS" id="PR01590">
    <property type="entry name" value="HTHFIS"/>
</dbReference>
<dbReference type="Pfam" id="PF02954">
    <property type="entry name" value="HTH_8"/>
    <property type="match status" value="1"/>
</dbReference>
<dbReference type="PROSITE" id="PS50110">
    <property type="entry name" value="RESPONSE_REGULATORY"/>
    <property type="match status" value="1"/>
</dbReference>
<dbReference type="InterPro" id="IPR025943">
    <property type="entry name" value="Sigma_54_int_dom_ATP-bd_2"/>
</dbReference>
<dbReference type="Gene3D" id="1.10.8.60">
    <property type="match status" value="1"/>
</dbReference>
<dbReference type="InterPro" id="IPR002078">
    <property type="entry name" value="Sigma_54_int"/>
</dbReference>
<feature type="modified residue" description="4-aspartylphosphate" evidence="6">
    <location>
        <position position="57"/>
    </location>
</feature>
<dbReference type="PROSITE" id="PS00676">
    <property type="entry name" value="SIGMA54_INTERACT_2"/>
    <property type="match status" value="1"/>
</dbReference>
<feature type="domain" description="Response regulatory" evidence="9">
    <location>
        <begin position="8"/>
        <end position="122"/>
    </location>
</feature>
<dbReference type="SUPFAM" id="SSF52540">
    <property type="entry name" value="P-loop containing nucleoside triphosphate hydrolases"/>
    <property type="match status" value="1"/>
</dbReference>
<gene>
    <name evidence="10" type="ORF">JZK55_06160</name>
</gene>
<keyword evidence="7" id="KW-0175">Coiled coil</keyword>
<feature type="domain" description="Sigma-54 factor interaction" evidence="8">
    <location>
        <begin position="147"/>
        <end position="376"/>
    </location>
</feature>
<dbReference type="Pfam" id="PF00158">
    <property type="entry name" value="Sigma54_activat"/>
    <property type="match status" value="1"/>
</dbReference>
<dbReference type="Pfam" id="PF00072">
    <property type="entry name" value="Response_reg"/>
    <property type="match status" value="1"/>
</dbReference>
<dbReference type="InterPro" id="IPR027417">
    <property type="entry name" value="P-loop_NTPase"/>
</dbReference>
<dbReference type="GO" id="GO:0043565">
    <property type="term" value="F:sequence-specific DNA binding"/>
    <property type="evidence" value="ECO:0007669"/>
    <property type="project" value="InterPro"/>
</dbReference>
<dbReference type="InterPro" id="IPR001789">
    <property type="entry name" value="Sig_transdc_resp-reg_receiver"/>
</dbReference>
<evidence type="ECO:0000256" key="4">
    <source>
        <dbReference type="ARBA" id="ARBA00023125"/>
    </source>
</evidence>
<keyword evidence="3" id="KW-0805">Transcription regulation</keyword>
<dbReference type="InterPro" id="IPR011006">
    <property type="entry name" value="CheY-like_superfamily"/>
</dbReference>
<dbReference type="KEGG" id="dtp:JZK55_06160"/>
<dbReference type="AlphaFoldDB" id="A0A7G1GZ82"/>
<dbReference type="FunFam" id="3.40.50.300:FF:000006">
    <property type="entry name" value="DNA-binding transcriptional regulator NtrC"/>
    <property type="match status" value="1"/>
</dbReference>
<evidence type="ECO:0000259" key="9">
    <source>
        <dbReference type="PROSITE" id="PS50110"/>
    </source>
</evidence>
<dbReference type="GO" id="GO:0000160">
    <property type="term" value="P:phosphorelay signal transduction system"/>
    <property type="evidence" value="ECO:0007669"/>
    <property type="project" value="InterPro"/>
</dbReference>
<keyword evidence="1" id="KW-0547">Nucleotide-binding</keyword>
<evidence type="ECO:0000256" key="2">
    <source>
        <dbReference type="ARBA" id="ARBA00022840"/>
    </source>
</evidence>
<dbReference type="InterPro" id="IPR002197">
    <property type="entry name" value="HTH_Fis"/>
</dbReference>
<dbReference type="SUPFAM" id="SSF52172">
    <property type="entry name" value="CheY-like"/>
    <property type="match status" value="1"/>
</dbReference>